<feature type="region of interest" description="Disordered" evidence="1">
    <location>
        <begin position="347"/>
        <end position="404"/>
    </location>
</feature>
<dbReference type="Proteomes" id="UP000235392">
    <property type="component" value="Unassembled WGS sequence"/>
</dbReference>
<feature type="compositionally biased region" description="Polar residues" evidence="1">
    <location>
        <begin position="42"/>
        <end position="51"/>
    </location>
</feature>
<sequence length="538" mass="59251">MHDNRDGAYQYHSPSSSRRYRTNVLPQRESDHHGDFAHTRPSDQINSSPGNNKRRSLLLASSPTLSEPPTGSRPLRIQTQGSPSHHRNYLRRNENDDAELSAAMGQFGLTEQEEFRNQEIHSFTSGEVDECDKYNPLVLHHARRQSMIQPNALSSWNNGHQPALRKSDRHEVYKADRVSEPPQRKQGLRYHQGSWQMTGKSGPVIPQATTSPASTTMSRTSAHAIISPSTSHSSNSSTTISPLSPKYSRDTRSFYEDRAGDAQEGGQGNSGSCRKSFPGESSVPLDPAARRRSCTVASTPTLLSSIFQRVRNPHEYLTLGNRSPLSLTDEDLKTFGMSDSQLVKYQTKQDWDQGRGDSSSSAAGIPLNRPSSSSLSTGNSVSEGYRGGSVGRRGSYGTEAGYPGRDRFSGRFIHQVTFSLDEGHKSGLQAILALRGLTNGLTSAVPKPSKNTSPVHPSRSSPPNIPIPRISHRYPEHSKPTTVLVNGRPQTVLVQKTIPSVVIDWSDGVRDQFDPTGMSLQEILDRCHFHSSSSSYRT</sequence>
<feature type="region of interest" description="Disordered" evidence="1">
    <location>
        <begin position="443"/>
        <end position="469"/>
    </location>
</feature>
<dbReference type="AlphaFoldDB" id="A0A2N5T6Z2"/>
<comment type="caution">
    <text evidence="2">The sequence shown here is derived from an EMBL/GenBank/DDBJ whole genome shotgun (WGS) entry which is preliminary data.</text>
</comment>
<feature type="compositionally biased region" description="Basic and acidic residues" evidence="1">
    <location>
        <begin position="28"/>
        <end position="41"/>
    </location>
</feature>
<accession>A0A2N5T6Z2</accession>
<evidence type="ECO:0000313" key="2">
    <source>
        <dbReference type="EMBL" id="PLW21263.1"/>
    </source>
</evidence>
<protein>
    <submittedName>
        <fullName evidence="2">Uncharacterized protein</fullName>
    </submittedName>
</protein>
<feature type="compositionally biased region" description="Basic and acidic residues" evidence="1">
    <location>
        <begin position="247"/>
        <end position="261"/>
    </location>
</feature>
<feature type="compositionally biased region" description="Polar residues" evidence="1">
    <location>
        <begin position="207"/>
        <end position="219"/>
    </location>
</feature>
<dbReference type="EMBL" id="PGCI01000687">
    <property type="protein sequence ID" value="PLW21263.1"/>
    <property type="molecule type" value="Genomic_DNA"/>
</dbReference>
<feature type="region of interest" description="Disordered" evidence="1">
    <location>
        <begin position="1"/>
        <end position="89"/>
    </location>
</feature>
<feature type="region of interest" description="Disordered" evidence="1">
    <location>
        <begin position="152"/>
        <end position="292"/>
    </location>
</feature>
<proteinExistence type="predicted"/>
<organism evidence="2 4">
    <name type="scientific">Puccinia coronata f. sp. avenae</name>
    <dbReference type="NCBI Taxonomy" id="200324"/>
    <lineage>
        <taxon>Eukaryota</taxon>
        <taxon>Fungi</taxon>
        <taxon>Dikarya</taxon>
        <taxon>Basidiomycota</taxon>
        <taxon>Pucciniomycotina</taxon>
        <taxon>Pucciniomycetes</taxon>
        <taxon>Pucciniales</taxon>
        <taxon>Pucciniaceae</taxon>
        <taxon>Puccinia</taxon>
    </lineage>
</organism>
<gene>
    <name evidence="3" type="ORF">PCASD_11790</name>
    <name evidence="2" type="ORF">PCASD_17575</name>
</gene>
<dbReference type="EMBL" id="PGCI01000133">
    <property type="protein sequence ID" value="PLW38114.1"/>
    <property type="molecule type" value="Genomic_DNA"/>
</dbReference>
<name>A0A2N5T6Z2_9BASI</name>
<feature type="compositionally biased region" description="Low complexity" evidence="1">
    <location>
        <begin position="220"/>
        <end position="245"/>
    </location>
</feature>
<evidence type="ECO:0000313" key="3">
    <source>
        <dbReference type="EMBL" id="PLW38114.1"/>
    </source>
</evidence>
<reference evidence="2 4" key="1">
    <citation type="submission" date="2017-11" db="EMBL/GenBank/DDBJ databases">
        <title>De novo assembly and phasing of dikaryotic genomes from two isolates of Puccinia coronata f. sp. avenae, the causal agent of oat crown rust.</title>
        <authorList>
            <person name="Miller M.E."/>
            <person name="Zhang Y."/>
            <person name="Omidvar V."/>
            <person name="Sperschneider J."/>
            <person name="Schwessinger B."/>
            <person name="Raley C."/>
            <person name="Palmer J.M."/>
            <person name="Garnica D."/>
            <person name="Upadhyaya N."/>
            <person name="Rathjen J."/>
            <person name="Taylor J.M."/>
            <person name="Park R.F."/>
            <person name="Dodds P.N."/>
            <person name="Hirsch C.D."/>
            <person name="Kianian S.F."/>
            <person name="Figueroa M."/>
        </authorList>
    </citation>
    <scope>NUCLEOTIDE SEQUENCE [LARGE SCALE GENOMIC DNA]</scope>
    <source>
        <strain evidence="2">12SD80</strain>
    </source>
</reference>
<feature type="compositionally biased region" description="Polar residues" evidence="1">
    <location>
        <begin position="59"/>
        <end position="69"/>
    </location>
</feature>
<evidence type="ECO:0000313" key="4">
    <source>
        <dbReference type="Proteomes" id="UP000235392"/>
    </source>
</evidence>
<feature type="compositionally biased region" description="Basic and acidic residues" evidence="1">
    <location>
        <begin position="165"/>
        <end position="183"/>
    </location>
</feature>
<evidence type="ECO:0000256" key="1">
    <source>
        <dbReference type="SAM" id="MobiDB-lite"/>
    </source>
</evidence>
<feature type="compositionally biased region" description="Low complexity" evidence="1">
    <location>
        <begin position="371"/>
        <end position="384"/>
    </location>
</feature>